<dbReference type="InterPro" id="IPR002035">
    <property type="entry name" value="VWF_A"/>
</dbReference>
<feature type="domain" description="VWFA" evidence="1">
    <location>
        <begin position="126"/>
        <end position="312"/>
    </location>
</feature>
<evidence type="ECO:0000259" key="1">
    <source>
        <dbReference type="PROSITE" id="PS50234"/>
    </source>
</evidence>
<organism evidence="2 3">
    <name type="scientific">Allosphingosinicella deserti</name>
    <dbReference type="NCBI Taxonomy" id="2116704"/>
    <lineage>
        <taxon>Bacteria</taxon>
        <taxon>Pseudomonadati</taxon>
        <taxon>Pseudomonadota</taxon>
        <taxon>Alphaproteobacteria</taxon>
        <taxon>Sphingomonadales</taxon>
        <taxon>Sphingomonadaceae</taxon>
        <taxon>Allosphingosinicella</taxon>
    </lineage>
</organism>
<gene>
    <name evidence="2" type="ORF">C7I55_02730</name>
</gene>
<dbReference type="EMBL" id="PXYI01000001">
    <property type="protein sequence ID" value="PSJ43307.1"/>
    <property type="molecule type" value="Genomic_DNA"/>
</dbReference>
<proteinExistence type="predicted"/>
<dbReference type="Pfam" id="PF00092">
    <property type="entry name" value="VWA"/>
    <property type="match status" value="1"/>
</dbReference>
<dbReference type="SMART" id="SM00327">
    <property type="entry name" value="VWA"/>
    <property type="match status" value="1"/>
</dbReference>
<comment type="caution">
    <text evidence="2">The sequence shown here is derived from an EMBL/GenBank/DDBJ whole genome shotgun (WGS) entry which is preliminary data.</text>
</comment>
<keyword evidence="3" id="KW-1185">Reference proteome</keyword>
<dbReference type="InterPro" id="IPR036465">
    <property type="entry name" value="vWFA_dom_sf"/>
</dbReference>
<accession>A0A2P7QZB8</accession>
<protein>
    <recommendedName>
        <fullName evidence="1">VWFA domain-containing protein</fullName>
    </recommendedName>
</protein>
<dbReference type="Proteomes" id="UP000241167">
    <property type="component" value="Unassembled WGS sequence"/>
</dbReference>
<name>A0A2P7QZB8_9SPHN</name>
<evidence type="ECO:0000313" key="3">
    <source>
        <dbReference type="Proteomes" id="UP000241167"/>
    </source>
</evidence>
<dbReference type="AlphaFoldDB" id="A0A2P7QZB8"/>
<reference evidence="2 3" key="1">
    <citation type="submission" date="2018-03" db="EMBL/GenBank/DDBJ databases">
        <title>The draft genome of Sphingosinicella sp. GL-C-18.</title>
        <authorList>
            <person name="Liu L."/>
            <person name="Li L."/>
            <person name="Liang L."/>
            <person name="Zhang X."/>
            <person name="Wang T."/>
        </authorList>
    </citation>
    <scope>NUCLEOTIDE SEQUENCE [LARGE SCALE GENOMIC DNA]</scope>
    <source>
        <strain evidence="2 3">GL-C-18</strain>
    </source>
</reference>
<sequence>MGGTSWFGTGRASSAFQPYIIPPAERLLSMTQSRWLRLNDNSQGSAKPRHGSSAKKIAPRSCPLLASILLLSSCGKAPAERAEAAPSYPQQIVAKHAVSLDECFPEIGLADTQAPTGAEAGLENAYAIVAIDSSGSMAGNAGGQSKMAAARSAITGFVNSLPSTTPAGLIVFGHAGSNALQDKAASCSAGATLLVSPVPDRTQITRQVDTLSPAGWTPLAAAIETGADALGKLGDGPRILYVVSDGIETCGGDPAEAARNANGGAQRVVVNVIAFGVPTAEQAQLRSVAAAGGGEFLTADDASSLEDTLRKAAAARVRQFYLQTATTRAANVVATGGTISRATQCVKRKVAIEREAALGTIAQDEKSGRFPQPEVDAARAAINNRGSEALKILVAYSEAAAAKESNQADALWRRFQATRQAELSGR</sequence>
<dbReference type="PROSITE" id="PS50234">
    <property type="entry name" value="VWFA"/>
    <property type="match status" value="1"/>
</dbReference>
<evidence type="ECO:0000313" key="2">
    <source>
        <dbReference type="EMBL" id="PSJ43307.1"/>
    </source>
</evidence>
<dbReference type="Gene3D" id="3.40.50.410">
    <property type="entry name" value="von Willebrand factor, type A domain"/>
    <property type="match status" value="1"/>
</dbReference>
<dbReference type="SUPFAM" id="SSF53300">
    <property type="entry name" value="vWA-like"/>
    <property type="match status" value="1"/>
</dbReference>